<organism evidence="4 5">
    <name type="scientific">Vibrio splendidus 12E03</name>
    <dbReference type="NCBI Taxonomy" id="1191305"/>
    <lineage>
        <taxon>Bacteria</taxon>
        <taxon>Pseudomonadati</taxon>
        <taxon>Pseudomonadota</taxon>
        <taxon>Gammaproteobacteria</taxon>
        <taxon>Vibrionales</taxon>
        <taxon>Vibrionaceae</taxon>
        <taxon>Vibrio</taxon>
    </lineage>
</organism>
<name>A0A1E5FBV5_VIBSP</name>
<accession>A0A1E5FBV5</accession>
<dbReference type="InterPro" id="IPR002347">
    <property type="entry name" value="SDR_fam"/>
</dbReference>
<evidence type="ECO:0000256" key="1">
    <source>
        <dbReference type="ARBA" id="ARBA00006484"/>
    </source>
</evidence>
<evidence type="ECO:0000256" key="3">
    <source>
        <dbReference type="RuleBase" id="RU000363"/>
    </source>
</evidence>
<dbReference type="EMBL" id="AJZD02000332">
    <property type="protein sequence ID" value="OEF85848.1"/>
    <property type="molecule type" value="Genomic_DNA"/>
</dbReference>
<dbReference type="PROSITE" id="PS00061">
    <property type="entry name" value="ADH_SHORT"/>
    <property type="match status" value="1"/>
</dbReference>
<dbReference type="RefSeq" id="WP_019821688.1">
    <property type="nucleotide sequence ID" value="NZ_AJZD02000332.1"/>
</dbReference>
<dbReference type="Gene3D" id="3.40.50.720">
    <property type="entry name" value="NAD(P)-binding Rossmann-like Domain"/>
    <property type="match status" value="1"/>
</dbReference>
<dbReference type="PANTHER" id="PTHR24320">
    <property type="entry name" value="RETINOL DEHYDROGENASE"/>
    <property type="match status" value="1"/>
</dbReference>
<dbReference type="PRINTS" id="PR00080">
    <property type="entry name" value="SDRFAMILY"/>
</dbReference>
<proteinExistence type="inferred from homology"/>
<comment type="caution">
    <text evidence="4">The sequence shown here is derived from an EMBL/GenBank/DDBJ whole genome shotgun (WGS) entry which is preliminary data.</text>
</comment>
<gene>
    <name evidence="4" type="ORF">A142_11425</name>
</gene>
<dbReference type="AlphaFoldDB" id="A0A1E5FBV5"/>
<dbReference type="OrthoDB" id="109589at2"/>
<reference evidence="4 5" key="1">
    <citation type="journal article" date="2012" name="Science">
        <title>Ecological populations of bacteria act as socially cohesive units of antibiotic production and resistance.</title>
        <authorList>
            <person name="Cordero O.X."/>
            <person name="Wildschutte H."/>
            <person name="Kirkup B."/>
            <person name="Proehl S."/>
            <person name="Ngo L."/>
            <person name="Hussain F."/>
            <person name="Le Roux F."/>
            <person name="Mincer T."/>
            <person name="Polz M.F."/>
        </authorList>
    </citation>
    <scope>NUCLEOTIDE SEQUENCE [LARGE SCALE GENOMIC DNA]</scope>
    <source>
        <strain evidence="4 5">12E03</strain>
    </source>
</reference>
<dbReference type="InterPro" id="IPR036291">
    <property type="entry name" value="NAD(P)-bd_dom_sf"/>
</dbReference>
<sequence length="274" mass="29519">MHKTILITGATDGIGLETARMLAQQGHHILIHGRNPAKLNKVKTGLSRLCKNAVIESYIADLSSLAEVKTLAQQIRDKHLQLDVLINNAGVYKVSEITTAENLDVRFVVNTIAPYLLTQMLLPLFDATGRIVNLSSAAQSTVDLEALISPNAGELDGPVYAQSKLALTMWSINLAHQLGSNGPSIIPVNPASFLGSKLVKDAYGLDGNDLGIGADILCRASLSDEFANASGKYFDNDSGLFKDPHADALNPAKNRKLVEVIEQLLQEKLPAEHH</sequence>
<evidence type="ECO:0000313" key="5">
    <source>
        <dbReference type="Proteomes" id="UP000094802"/>
    </source>
</evidence>
<dbReference type="PANTHER" id="PTHR24320:SF148">
    <property type="entry name" value="NAD(P)-BINDING ROSSMANN-FOLD SUPERFAMILY PROTEIN"/>
    <property type="match status" value="1"/>
</dbReference>
<protein>
    <submittedName>
        <fullName evidence="4">Oxidoreductase</fullName>
    </submittedName>
</protein>
<evidence type="ECO:0000313" key="4">
    <source>
        <dbReference type="EMBL" id="OEF85848.1"/>
    </source>
</evidence>
<dbReference type="PRINTS" id="PR00081">
    <property type="entry name" value="GDHRDH"/>
</dbReference>
<dbReference type="InterPro" id="IPR020904">
    <property type="entry name" value="Sc_DH/Rdtase_CS"/>
</dbReference>
<dbReference type="SUPFAM" id="SSF51735">
    <property type="entry name" value="NAD(P)-binding Rossmann-fold domains"/>
    <property type="match status" value="1"/>
</dbReference>
<dbReference type="GO" id="GO:0016491">
    <property type="term" value="F:oxidoreductase activity"/>
    <property type="evidence" value="ECO:0007669"/>
    <property type="project" value="UniProtKB-KW"/>
</dbReference>
<keyword evidence="2" id="KW-0560">Oxidoreductase</keyword>
<dbReference type="Pfam" id="PF00106">
    <property type="entry name" value="adh_short"/>
    <property type="match status" value="1"/>
</dbReference>
<evidence type="ECO:0000256" key="2">
    <source>
        <dbReference type="ARBA" id="ARBA00023002"/>
    </source>
</evidence>
<comment type="similarity">
    <text evidence="1 3">Belongs to the short-chain dehydrogenases/reductases (SDR) family.</text>
</comment>
<dbReference type="Proteomes" id="UP000094802">
    <property type="component" value="Unassembled WGS sequence"/>
</dbReference>